<dbReference type="InterPro" id="IPR032675">
    <property type="entry name" value="LRR_dom_sf"/>
</dbReference>
<reference evidence="4 5" key="1">
    <citation type="submission" date="2019-04" db="EMBL/GenBank/DDBJ databases">
        <title>An improved genome assembly and genetic linkage map for asparagus bean, Vigna unguiculata ssp. sesquipedialis.</title>
        <authorList>
            <person name="Xia Q."/>
            <person name="Zhang R."/>
            <person name="Dong Y."/>
        </authorList>
    </citation>
    <scope>NUCLEOTIDE SEQUENCE [LARGE SCALE GENOMIC DNA]</scope>
    <source>
        <tissue evidence="4">Leaf</tissue>
    </source>
</reference>
<dbReference type="Pfam" id="PF23247">
    <property type="entry name" value="LRR_RPS2"/>
    <property type="match status" value="1"/>
</dbReference>
<name>A0A4D6MMU8_VIGUN</name>
<feature type="domain" description="Disease resistance protein At4g27190-like leucine-rich repeats" evidence="3">
    <location>
        <begin position="5"/>
        <end position="140"/>
    </location>
</feature>
<gene>
    <name evidence="4" type="ORF">DEO72_LG8g831</name>
</gene>
<feature type="region of interest" description="Disordered" evidence="2">
    <location>
        <begin position="155"/>
        <end position="240"/>
    </location>
</feature>
<evidence type="ECO:0000313" key="4">
    <source>
        <dbReference type="EMBL" id="QCE02816.1"/>
    </source>
</evidence>
<evidence type="ECO:0000313" key="5">
    <source>
        <dbReference type="Proteomes" id="UP000501690"/>
    </source>
</evidence>
<feature type="compositionally biased region" description="Low complexity" evidence="2">
    <location>
        <begin position="227"/>
        <end position="240"/>
    </location>
</feature>
<evidence type="ECO:0000256" key="1">
    <source>
        <dbReference type="ARBA" id="ARBA00022821"/>
    </source>
</evidence>
<proteinExistence type="predicted"/>
<dbReference type="PANTHER" id="PTHR33463:SF218">
    <property type="entry name" value="DISEASE RESISTANCE PROTEIN RPS2-LIKE"/>
    <property type="match status" value="1"/>
</dbReference>
<keyword evidence="1" id="KW-0611">Plant defense</keyword>
<dbReference type="InterPro" id="IPR057135">
    <property type="entry name" value="At4g27190-like_LRR"/>
</dbReference>
<feature type="compositionally biased region" description="Basic and acidic residues" evidence="2">
    <location>
        <begin position="187"/>
        <end position="211"/>
    </location>
</feature>
<organism evidence="4 5">
    <name type="scientific">Vigna unguiculata</name>
    <name type="common">Cowpea</name>
    <dbReference type="NCBI Taxonomy" id="3917"/>
    <lineage>
        <taxon>Eukaryota</taxon>
        <taxon>Viridiplantae</taxon>
        <taxon>Streptophyta</taxon>
        <taxon>Embryophyta</taxon>
        <taxon>Tracheophyta</taxon>
        <taxon>Spermatophyta</taxon>
        <taxon>Magnoliopsida</taxon>
        <taxon>eudicotyledons</taxon>
        <taxon>Gunneridae</taxon>
        <taxon>Pentapetalae</taxon>
        <taxon>rosids</taxon>
        <taxon>fabids</taxon>
        <taxon>Fabales</taxon>
        <taxon>Fabaceae</taxon>
        <taxon>Papilionoideae</taxon>
        <taxon>50 kb inversion clade</taxon>
        <taxon>NPAAA clade</taxon>
        <taxon>indigoferoid/millettioid clade</taxon>
        <taxon>Phaseoleae</taxon>
        <taxon>Vigna</taxon>
    </lineage>
</organism>
<dbReference type="AlphaFoldDB" id="A0A4D6MMU8"/>
<protein>
    <recommendedName>
        <fullName evidence="3">Disease resistance protein At4g27190-like leucine-rich repeats domain-containing protein</fullName>
    </recommendedName>
</protein>
<dbReference type="Gene3D" id="3.80.10.10">
    <property type="entry name" value="Ribonuclease Inhibitor"/>
    <property type="match status" value="1"/>
</dbReference>
<dbReference type="PANTHER" id="PTHR33463">
    <property type="entry name" value="NB-ARC DOMAIN-CONTAINING PROTEIN-RELATED"/>
    <property type="match status" value="1"/>
</dbReference>
<keyword evidence="5" id="KW-1185">Reference proteome</keyword>
<dbReference type="Proteomes" id="UP000501690">
    <property type="component" value="Linkage Group LG8"/>
</dbReference>
<dbReference type="InterPro" id="IPR050905">
    <property type="entry name" value="Plant_NBS-LRR"/>
</dbReference>
<evidence type="ECO:0000256" key="2">
    <source>
        <dbReference type="SAM" id="MobiDB-lite"/>
    </source>
</evidence>
<dbReference type="EMBL" id="CP039352">
    <property type="protein sequence ID" value="QCE02816.1"/>
    <property type="molecule type" value="Genomic_DNA"/>
</dbReference>
<accession>A0A4D6MMU8</accession>
<sequence length="328" mass="36555">MSLGKEEVMMIEQGKLQIDLPKLSSLKLQCFDDEQVDFFPFVFGSKVSLSLPTIKKLGFLHCAFKEIFPAQAPGIDCTKILSQLKTLECHCLTNLTPSTVSFSNLIKLNVKDPRKLKYLFTSSTTKTLVVLKEIYITNCKSLKTIVVEDRYGGDLIEDNEVEEEGEGEGNEDDDDVMDEGQSDGNEDENKGVEEEEHGGGKDDIDKDKDNNANEVKANATVEGEGVGDANENAGDGDNDNVGNECEDGITFKNIERLTLRSLPKLRSFYTGSSTLNFLSLEEVSFSKCCTAKLLRLRDKVPKKLRMKIDECKRDMNSVFMQQDEPEAS</sequence>
<feature type="compositionally biased region" description="Acidic residues" evidence="2">
    <location>
        <begin position="155"/>
        <end position="186"/>
    </location>
</feature>
<evidence type="ECO:0000259" key="3">
    <source>
        <dbReference type="Pfam" id="PF23247"/>
    </source>
</evidence>